<keyword evidence="3" id="KW-1185">Reference proteome</keyword>
<accession>A0A565AMQ5</accession>
<dbReference type="EMBL" id="CABITT030000001">
    <property type="protein sequence ID" value="VVA90715.1"/>
    <property type="molecule type" value="Genomic_DNA"/>
</dbReference>
<dbReference type="Proteomes" id="UP000489600">
    <property type="component" value="Unassembled WGS sequence"/>
</dbReference>
<evidence type="ECO:0000313" key="3">
    <source>
        <dbReference type="Proteomes" id="UP000489600"/>
    </source>
</evidence>
<comment type="caution">
    <text evidence="2">The sequence shown here is derived from an EMBL/GenBank/DDBJ whole genome shotgun (WGS) entry which is preliminary data.</text>
</comment>
<protein>
    <submittedName>
        <fullName evidence="2">Uncharacterized protein</fullName>
    </submittedName>
</protein>
<name>A0A565AMQ5_9BRAS</name>
<evidence type="ECO:0000256" key="1">
    <source>
        <dbReference type="SAM" id="MobiDB-lite"/>
    </source>
</evidence>
<proteinExistence type="predicted"/>
<gene>
    <name evidence="2" type="ORF">ANE_LOCUS1160</name>
</gene>
<evidence type="ECO:0000313" key="2">
    <source>
        <dbReference type="EMBL" id="VVA90715.1"/>
    </source>
</evidence>
<feature type="region of interest" description="Disordered" evidence="1">
    <location>
        <begin position="164"/>
        <end position="184"/>
    </location>
</feature>
<reference evidence="2" key="1">
    <citation type="submission" date="2019-07" db="EMBL/GenBank/DDBJ databases">
        <authorList>
            <person name="Dittberner H."/>
        </authorList>
    </citation>
    <scope>NUCLEOTIDE SEQUENCE [LARGE SCALE GENOMIC DNA]</scope>
</reference>
<sequence>MNICRILVRASGSHHLWKRAYTTVGSPAPMTANKMFDGIKNLTAGSYLDLISRDQRNNGYYLSEADLVGCANLLCNDGKDEIALEIRGHVAANDLFQRVEPNFEKMNPGDLKNWPANRKLLELMKQKSMENFCARLQFHTMMLEKASPITLAYPKENLEDDDLKTRTLEHMESEENLEKDGPVP</sequence>
<dbReference type="OrthoDB" id="1091783at2759"/>
<organism evidence="2 3">
    <name type="scientific">Arabis nemorensis</name>
    <dbReference type="NCBI Taxonomy" id="586526"/>
    <lineage>
        <taxon>Eukaryota</taxon>
        <taxon>Viridiplantae</taxon>
        <taxon>Streptophyta</taxon>
        <taxon>Embryophyta</taxon>
        <taxon>Tracheophyta</taxon>
        <taxon>Spermatophyta</taxon>
        <taxon>Magnoliopsida</taxon>
        <taxon>eudicotyledons</taxon>
        <taxon>Gunneridae</taxon>
        <taxon>Pentapetalae</taxon>
        <taxon>rosids</taxon>
        <taxon>malvids</taxon>
        <taxon>Brassicales</taxon>
        <taxon>Brassicaceae</taxon>
        <taxon>Arabideae</taxon>
        <taxon>Arabis</taxon>
    </lineage>
</organism>
<dbReference type="AlphaFoldDB" id="A0A565AMQ5"/>